<organism evidence="3 4">
    <name type="scientific">Ensifer adhaerens</name>
    <name type="common">Sinorhizobium morelense</name>
    <dbReference type="NCBI Taxonomy" id="106592"/>
    <lineage>
        <taxon>Bacteria</taxon>
        <taxon>Pseudomonadati</taxon>
        <taxon>Pseudomonadota</taxon>
        <taxon>Alphaproteobacteria</taxon>
        <taxon>Hyphomicrobiales</taxon>
        <taxon>Rhizobiaceae</taxon>
        <taxon>Sinorhizobium/Ensifer group</taxon>
        <taxon>Ensifer</taxon>
    </lineage>
</organism>
<dbReference type="RefSeq" id="WP_252160408.1">
    <property type="nucleotide sequence ID" value="NZ_CP098807.1"/>
</dbReference>
<comment type="similarity">
    <text evidence="1">Belongs to the PhzF family.</text>
</comment>
<evidence type="ECO:0000256" key="2">
    <source>
        <dbReference type="PIRSR" id="PIRSR016184-1"/>
    </source>
</evidence>
<proteinExistence type="inferred from homology"/>
<gene>
    <name evidence="3" type="ORF">NE863_14725</name>
</gene>
<dbReference type="EMBL" id="CP098807">
    <property type="protein sequence ID" value="USJ22545.1"/>
    <property type="molecule type" value="Genomic_DNA"/>
</dbReference>
<dbReference type="Pfam" id="PF02567">
    <property type="entry name" value="PhzC-PhzF"/>
    <property type="match status" value="1"/>
</dbReference>
<protein>
    <submittedName>
        <fullName evidence="3">PhzF family phenazine biosynthesis protein</fullName>
    </submittedName>
</protein>
<evidence type="ECO:0000313" key="4">
    <source>
        <dbReference type="Proteomes" id="UP001055460"/>
    </source>
</evidence>
<reference evidence="3" key="1">
    <citation type="submission" date="2022-06" db="EMBL/GenBank/DDBJ databases">
        <title>Physiological and biochemical characterization and genomic elucidation of a strain of the genus Ensifer adhaerens M8 that combines arsenic oxidation and chromium reduction.</title>
        <authorList>
            <person name="Li X."/>
            <person name="Yu c."/>
        </authorList>
    </citation>
    <scope>NUCLEOTIDE SEQUENCE</scope>
    <source>
        <strain evidence="3">M8</strain>
    </source>
</reference>
<dbReference type="PANTHER" id="PTHR13774:SF32">
    <property type="entry name" value="ANTISENSE-ENHANCING SEQUENCE 1"/>
    <property type="match status" value="1"/>
</dbReference>
<name>A0A9Q8Y563_ENSAD</name>
<dbReference type="GO" id="GO:0005737">
    <property type="term" value="C:cytoplasm"/>
    <property type="evidence" value="ECO:0007669"/>
    <property type="project" value="TreeGrafter"/>
</dbReference>
<dbReference type="Gene3D" id="3.10.310.10">
    <property type="entry name" value="Diaminopimelate Epimerase, Chain A, domain 1"/>
    <property type="match status" value="2"/>
</dbReference>
<dbReference type="NCBIfam" id="TIGR00654">
    <property type="entry name" value="PhzF_family"/>
    <property type="match status" value="1"/>
</dbReference>
<dbReference type="PIRSF" id="PIRSF016184">
    <property type="entry name" value="PhzC_PhzF"/>
    <property type="match status" value="1"/>
</dbReference>
<accession>A0A9Q8Y563</accession>
<dbReference type="PANTHER" id="PTHR13774">
    <property type="entry name" value="PHENAZINE BIOSYNTHESIS PROTEIN"/>
    <property type="match status" value="1"/>
</dbReference>
<sequence length="311" mass="33046">MTSETAPKSVAYVTVDVFTDERFAGNQLAVMSDARGLSDRQMQAIATEFGYSEATFVLPPRDPANTAEVRIFTPTTEIPFAGHPNVGTAFVLGGQKEIFGRAPGEILRFEEKAGLVEATLLREGGVVVGATIVVPRSLTVGPEIDADAIAACASLAPEAVSRRVHAPTRLSVGLPFAVAEIKDVATLSSAQPNVTAFQAANARYKPEEDSFSLFLYARSAEAPWQIRARMFAPLDNVNEDPATGSASAALSAHLVSLVPEQDIDVEIIIEQGVEMGRRSLIGAHVRKQGGVVRKVSLSGQCVSAMRGLIEL</sequence>
<dbReference type="InterPro" id="IPR003719">
    <property type="entry name" value="Phenazine_PhzF-like"/>
</dbReference>
<dbReference type="AlphaFoldDB" id="A0A9Q8Y563"/>
<dbReference type="GO" id="GO:0016853">
    <property type="term" value="F:isomerase activity"/>
    <property type="evidence" value="ECO:0007669"/>
    <property type="project" value="TreeGrafter"/>
</dbReference>
<evidence type="ECO:0000313" key="3">
    <source>
        <dbReference type="EMBL" id="USJ22545.1"/>
    </source>
</evidence>
<feature type="active site" evidence="2">
    <location>
        <position position="53"/>
    </location>
</feature>
<dbReference type="Proteomes" id="UP001055460">
    <property type="component" value="Chromosome"/>
</dbReference>
<dbReference type="SUPFAM" id="SSF54506">
    <property type="entry name" value="Diaminopimelate epimerase-like"/>
    <property type="match status" value="1"/>
</dbReference>
<evidence type="ECO:0000256" key="1">
    <source>
        <dbReference type="ARBA" id="ARBA00008270"/>
    </source>
</evidence>